<evidence type="ECO:0000313" key="3">
    <source>
        <dbReference type="Proteomes" id="UP000232883"/>
    </source>
</evidence>
<dbReference type="Pfam" id="PF02796">
    <property type="entry name" value="HTH_7"/>
    <property type="match status" value="1"/>
</dbReference>
<keyword evidence="3" id="KW-1185">Reference proteome</keyword>
<name>A0A2K8ZA67_9BACT</name>
<dbReference type="InterPro" id="IPR036388">
    <property type="entry name" value="WH-like_DNA-bd_sf"/>
</dbReference>
<evidence type="ECO:0000313" key="2">
    <source>
        <dbReference type="EMBL" id="AUD06771.1"/>
    </source>
</evidence>
<dbReference type="GO" id="GO:0003677">
    <property type="term" value="F:DNA binding"/>
    <property type="evidence" value="ECO:0007669"/>
    <property type="project" value="InterPro"/>
</dbReference>
<dbReference type="KEGG" id="spir:CWM47_35960"/>
<dbReference type="Proteomes" id="UP000232883">
    <property type="component" value="Chromosome"/>
</dbReference>
<gene>
    <name evidence="2" type="ORF">CWM47_35960</name>
</gene>
<dbReference type="InterPro" id="IPR006120">
    <property type="entry name" value="Resolvase_HTH_dom"/>
</dbReference>
<accession>A0A2K8ZA67</accession>
<feature type="domain" description="Resolvase HTH" evidence="1">
    <location>
        <begin position="3"/>
        <end position="36"/>
    </location>
</feature>
<reference evidence="2 3" key="1">
    <citation type="submission" date="2017-11" db="EMBL/GenBank/DDBJ databases">
        <title>Taxonomic description and genome sequences of Spirosoma HA7 sp. nov., isolated from pollen microhabitat of Corylus avellana.</title>
        <authorList>
            <person name="Ambika Manirajan B."/>
            <person name="Suarez C."/>
            <person name="Ratering S."/>
            <person name="Geissler-Plaum R."/>
            <person name="Cardinale M."/>
            <person name="Sylvia S."/>
        </authorList>
    </citation>
    <scope>NUCLEOTIDE SEQUENCE [LARGE SCALE GENOMIC DNA]</scope>
    <source>
        <strain evidence="2 3">HA7</strain>
    </source>
</reference>
<evidence type="ECO:0000259" key="1">
    <source>
        <dbReference type="Pfam" id="PF02796"/>
    </source>
</evidence>
<sequence>MYQIRRILQLRQQGYSKRAIAATLAVARSTVDQYLATIEGHFATLDQALSWQDDQLHRLLAQPLIPKVDRIGDLYERFTGFDVQLSKPGVTRFLLWSLYKQHNPDGLQYTQFCLRYKQWLQTQRTVMHIEHKAGDKLFVDYAGKRLTVMDATTNQPVIYEFFLAS</sequence>
<protein>
    <recommendedName>
        <fullName evidence="1">Resolvase HTH domain-containing protein</fullName>
    </recommendedName>
</protein>
<organism evidence="2 3">
    <name type="scientific">Spirosoma pollinicola</name>
    <dbReference type="NCBI Taxonomy" id="2057025"/>
    <lineage>
        <taxon>Bacteria</taxon>
        <taxon>Pseudomonadati</taxon>
        <taxon>Bacteroidota</taxon>
        <taxon>Cytophagia</taxon>
        <taxon>Cytophagales</taxon>
        <taxon>Cytophagaceae</taxon>
        <taxon>Spirosoma</taxon>
    </lineage>
</organism>
<proteinExistence type="predicted"/>
<dbReference type="Gene3D" id="1.10.10.10">
    <property type="entry name" value="Winged helix-like DNA-binding domain superfamily/Winged helix DNA-binding domain"/>
    <property type="match status" value="1"/>
</dbReference>
<dbReference type="GO" id="GO:0000150">
    <property type="term" value="F:DNA strand exchange activity"/>
    <property type="evidence" value="ECO:0007669"/>
    <property type="project" value="InterPro"/>
</dbReference>
<dbReference type="EMBL" id="CP025096">
    <property type="protein sequence ID" value="AUD06771.1"/>
    <property type="molecule type" value="Genomic_DNA"/>
</dbReference>
<dbReference type="AlphaFoldDB" id="A0A2K8ZA67"/>